<keyword evidence="6" id="KW-1185">Reference proteome</keyword>
<feature type="region of interest" description="Disordered" evidence="2">
    <location>
        <begin position="114"/>
        <end position="186"/>
    </location>
</feature>
<dbReference type="Pfam" id="PF10545">
    <property type="entry name" value="MADF_DNA_bdg"/>
    <property type="match status" value="1"/>
</dbReference>
<dbReference type="GO" id="GO:0003677">
    <property type="term" value="F:DNA binding"/>
    <property type="evidence" value="ECO:0007669"/>
    <property type="project" value="InterPro"/>
</dbReference>
<dbReference type="GO" id="GO:0005634">
    <property type="term" value="C:nucleus"/>
    <property type="evidence" value="ECO:0007669"/>
    <property type="project" value="UniProtKB-SubCell"/>
</dbReference>
<evidence type="ECO:0008006" key="7">
    <source>
        <dbReference type="Google" id="ProtNLM"/>
    </source>
</evidence>
<keyword evidence="1" id="KW-0539">Nucleus</keyword>
<evidence type="ECO:0000313" key="5">
    <source>
        <dbReference type="EMBL" id="CAB3248221.1"/>
    </source>
</evidence>
<dbReference type="InterPro" id="IPR039353">
    <property type="entry name" value="TF_Adf1"/>
</dbReference>
<dbReference type="PANTHER" id="PTHR12243">
    <property type="entry name" value="MADF DOMAIN TRANSCRIPTION FACTOR"/>
    <property type="match status" value="1"/>
</dbReference>
<dbReference type="Proteomes" id="UP000494106">
    <property type="component" value="Unassembled WGS sequence"/>
</dbReference>
<evidence type="ECO:0000256" key="2">
    <source>
        <dbReference type="SAM" id="MobiDB-lite"/>
    </source>
</evidence>
<protein>
    <recommendedName>
        <fullName evidence="7">BESS domain-containing protein</fullName>
    </recommendedName>
</protein>
<comment type="caution">
    <text evidence="5">The sequence shown here is derived from an EMBL/GenBank/DDBJ whole genome shotgun (WGS) entry which is preliminary data.</text>
</comment>
<comment type="subcellular location">
    <subcellularLocation>
        <location evidence="1">Nucleus</location>
    </subcellularLocation>
</comment>
<dbReference type="PROSITE" id="PS51029">
    <property type="entry name" value="MADF"/>
    <property type="match status" value="1"/>
</dbReference>
<dbReference type="EMBL" id="CADEBC010000532">
    <property type="protein sequence ID" value="CAB3248221.1"/>
    <property type="molecule type" value="Genomic_DNA"/>
</dbReference>
<evidence type="ECO:0000259" key="3">
    <source>
        <dbReference type="PROSITE" id="PS51029"/>
    </source>
</evidence>
<organism evidence="5 6">
    <name type="scientific">Arctia plantaginis</name>
    <name type="common">Wood tiger moth</name>
    <name type="synonym">Phalaena plantaginis</name>
    <dbReference type="NCBI Taxonomy" id="874455"/>
    <lineage>
        <taxon>Eukaryota</taxon>
        <taxon>Metazoa</taxon>
        <taxon>Ecdysozoa</taxon>
        <taxon>Arthropoda</taxon>
        <taxon>Hexapoda</taxon>
        <taxon>Insecta</taxon>
        <taxon>Pterygota</taxon>
        <taxon>Neoptera</taxon>
        <taxon>Endopterygota</taxon>
        <taxon>Lepidoptera</taxon>
        <taxon>Glossata</taxon>
        <taxon>Ditrysia</taxon>
        <taxon>Noctuoidea</taxon>
        <taxon>Erebidae</taxon>
        <taxon>Arctiinae</taxon>
        <taxon>Arctia</taxon>
    </lineage>
</organism>
<dbReference type="GO" id="GO:0006357">
    <property type="term" value="P:regulation of transcription by RNA polymerase II"/>
    <property type="evidence" value="ECO:0007669"/>
    <property type="project" value="TreeGrafter"/>
</dbReference>
<feature type="domain" description="BESS" evidence="4">
    <location>
        <begin position="214"/>
        <end position="253"/>
    </location>
</feature>
<reference evidence="5 6" key="1">
    <citation type="submission" date="2020-04" db="EMBL/GenBank/DDBJ databases">
        <authorList>
            <person name="Wallbank WR R."/>
            <person name="Pardo Diaz C."/>
            <person name="Kozak K."/>
            <person name="Martin S."/>
            <person name="Jiggins C."/>
            <person name="Moest M."/>
            <person name="Warren A I."/>
            <person name="Byers J.R.P. K."/>
            <person name="Montejo-Kovacevich G."/>
            <person name="Yen C E."/>
        </authorList>
    </citation>
    <scope>NUCLEOTIDE SEQUENCE [LARGE SCALE GENOMIC DNA]</scope>
</reference>
<name>A0A8S1AN35_ARCPL</name>
<dbReference type="AlphaFoldDB" id="A0A8S1AN35"/>
<dbReference type="PANTHER" id="PTHR12243:SF67">
    <property type="entry name" value="COREPRESSOR OF PANGOLIN, ISOFORM A-RELATED"/>
    <property type="match status" value="1"/>
</dbReference>
<evidence type="ECO:0000259" key="4">
    <source>
        <dbReference type="PROSITE" id="PS51031"/>
    </source>
</evidence>
<feature type="domain" description="MADF" evidence="3">
    <location>
        <begin position="21"/>
        <end position="115"/>
    </location>
</feature>
<gene>
    <name evidence="5" type="ORF">APLA_LOCUS11600</name>
</gene>
<proteinExistence type="predicted"/>
<dbReference type="SMART" id="SM00595">
    <property type="entry name" value="MADF"/>
    <property type="match status" value="1"/>
</dbReference>
<feature type="compositionally biased region" description="Basic residues" evidence="2">
    <location>
        <begin position="136"/>
        <end position="149"/>
    </location>
</feature>
<dbReference type="InterPro" id="IPR006578">
    <property type="entry name" value="MADF-dom"/>
</dbReference>
<dbReference type="InterPro" id="IPR004210">
    <property type="entry name" value="BESS_motif"/>
</dbReference>
<evidence type="ECO:0000256" key="1">
    <source>
        <dbReference type="PROSITE-ProRule" id="PRU00371"/>
    </source>
</evidence>
<dbReference type="Pfam" id="PF02944">
    <property type="entry name" value="BESS"/>
    <property type="match status" value="1"/>
</dbReference>
<sequence length="260" mass="30971">MCDRQERWFYKNMQFEYDPERLIEEVKKRPGIWDYEDADYRTKAMRYRLWNEVVNELMQADVKLTKSEMRELEIQLQKKWKSIRDCFQKYVTNPNRTKKPYIYTKQLQFLLKDQEMPRKDGPDLSSDSDQAEKNGKQAKKVWRKKQKLRLVKDDDESSEDDSSHNFDTQEDSRDYSNDGTDSIRPPKIAKISIPQSQLDEFAFANVDAQVKETEDSDKMFLLSLLPHLKTVPEESRLNVKVELMQVLRNANYSAAQHKII</sequence>
<evidence type="ECO:0000313" key="6">
    <source>
        <dbReference type="Proteomes" id="UP000494106"/>
    </source>
</evidence>
<dbReference type="GO" id="GO:0005667">
    <property type="term" value="C:transcription regulator complex"/>
    <property type="evidence" value="ECO:0007669"/>
    <property type="project" value="TreeGrafter"/>
</dbReference>
<dbReference type="OrthoDB" id="7444849at2759"/>
<dbReference type="PROSITE" id="PS51031">
    <property type="entry name" value="BESS"/>
    <property type="match status" value="1"/>
</dbReference>
<accession>A0A8S1AN35</accession>